<feature type="region of interest" description="Disordered" evidence="1">
    <location>
        <begin position="1"/>
        <end position="85"/>
    </location>
</feature>
<dbReference type="Proteomes" id="UP000479710">
    <property type="component" value="Unassembled WGS sequence"/>
</dbReference>
<accession>A0A6G1CK62</accession>
<feature type="compositionally biased region" description="Basic and acidic residues" evidence="1">
    <location>
        <begin position="56"/>
        <end position="72"/>
    </location>
</feature>
<dbReference type="EMBL" id="SPHZ02000009">
    <property type="protein sequence ID" value="KAF0900437.1"/>
    <property type="molecule type" value="Genomic_DNA"/>
</dbReference>
<evidence type="ECO:0000313" key="2">
    <source>
        <dbReference type="EMBL" id="KAF0900437.1"/>
    </source>
</evidence>
<protein>
    <submittedName>
        <fullName evidence="2">Uncharacterized protein</fullName>
    </submittedName>
</protein>
<evidence type="ECO:0000256" key="1">
    <source>
        <dbReference type="SAM" id="MobiDB-lite"/>
    </source>
</evidence>
<name>A0A6G1CK62_9ORYZ</name>
<sequence>MRLPDPFVSASPNPAQPATLPSLAASTTRRRAPMVAATIEDDGNATTDACGSPQERSGRKEPEEASKSRHCPEAGARSKQRRLAR</sequence>
<organism evidence="2 3">
    <name type="scientific">Oryza meyeriana var. granulata</name>
    <dbReference type="NCBI Taxonomy" id="110450"/>
    <lineage>
        <taxon>Eukaryota</taxon>
        <taxon>Viridiplantae</taxon>
        <taxon>Streptophyta</taxon>
        <taxon>Embryophyta</taxon>
        <taxon>Tracheophyta</taxon>
        <taxon>Spermatophyta</taxon>
        <taxon>Magnoliopsida</taxon>
        <taxon>Liliopsida</taxon>
        <taxon>Poales</taxon>
        <taxon>Poaceae</taxon>
        <taxon>BOP clade</taxon>
        <taxon>Oryzoideae</taxon>
        <taxon>Oryzeae</taxon>
        <taxon>Oryzinae</taxon>
        <taxon>Oryza</taxon>
        <taxon>Oryza meyeriana</taxon>
    </lineage>
</organism>
<keyword evidence="3" id="KW-1185">Reference proteome</keyword>
<evidence type="ECO:0000313" key="3">
    <source>
        <dbReference type="Proteomes" id="UP000479710"/>
    </source>
</evidence>
<reference evidence="2 3" key="1">
    <citation type="submission" date="2019-11" db="EMBL/GenBank/DDBJ databases">
        <title>Whole genome sequence of Oryza granulata.</title>
        <authorList>
            <person name="Li W."/>
        </authorList>
    </citation>
    <scope>NUCLEOTIDE SEQUENCE [LARGE SCALE GENOMIC DNA]</scope>
    <source>
        <strain evidence="3">cv. Menghai</strain>
        <tissue evidence="2">Leaf</tissue>
    </source>
</reference>
<dbReference type="AlphaFoldDB" id="A0A6G1CK62"/>
<proteinExistence type="predicted"/>
<comment type="caution">
    <text evidence="2">The sequence shown here is derived from an EMBL/GenBank/DDBJ whole genome shotgun (WGS) entry which is preliminary data.</text>
</comment>
<gene>
    <name evidence="2" type="ORF">E2562_031778</name>
</gene>